<evidence type="ECO:0000256" key="1">
    <source>
        <dbReference type="SAM" id="MobiDB-lite"/>
    </source>
</evidence>
<evidence type="ECO:0000313" key="2">
    <source>
        <dbReference type="EMBL" id="VDM76374.1"/>
    </source>
</evidence>
<proteinExistence type="predicted"/>
<protein>
    <submittedName>
        <fullName evidence="2">Uncharacterized protein</fullName>
    </submittedName>
</protein>
<reference evidence="2 3" key="1">
    <citation type="submission" date="2018-11" db="EMBL/GenBank/DDBJ databases">
        <authorList>
            <consortium name="Pathogen Informatics"/>
        </authorList>
    </citation>
    <scope>NUCLEOTIDE SEQUENCE [LARGE SCALE GENOMIC DNA]</scope>
</reference>
<accession>A0A3P7JE31</accession>
<gene>
    <name evidence="2" type="ORF">SVUK_LOCUS11372</name>
</gene>
<feature type="compositionally biased region" description="Low complexity" evidence="1">
    <location>
        <begin position="8"/>
        <end position="21"/>
    </location>
</feature>
<feature type="compositionally biased region" description="Polar residues" evidence="1">
    <location>
        <begin position="131"/>
        <end position="143"/>
    </location>
</feature>
<dbReference type="EMBL" id="UYYB01096872">
    <property type="protein sequence ID" value="VDM76374.1"/>
    <property type="molecule type" value="Genomic_DNA"/>
</dbReference>
<sequence>MWNPSPAPATTTASASSPLSSSMISITQTALYKPAGSSNSLGQQLVSMSANSFDGAGDISAPSGHLQNRVSPTSDQSGKQAELDTDTEIIENLELLHPSQFNGEEMNIDLIPFEGPPVSTHMSPQKPLSRLPTQTNKKSQMSAPTVVKNGWQAKPQKVVNDEKLMQLKVSNEEKEDNDLGSNQQAQQTSSTTEVPTSSASVTTEAKEMSEETTTTESEMSENITNDEIKAEDIETTENETETATVSKKINDKSMEDITMVSDLSRLTFHNEDFPKSNEKKLATSTRLKISKTELPLKAGVSPDDFLFLHPINSDGQRRSPIRTYRPHVRTQEVKERDSPSIENSITVADDDYVGTEAFLVGHTTTASPRRDLPAARKIAESMTHKVDNAHSVDEETNASPFEEESSEALAANRADHALSRIHDNLSTRLNISFQGDEDIEDVILKLSSPNLNIRRAPVRESQPREQFEKHALETENDDLKQLQDSSKDSFNVHKDGSRTHVPSGMRPIAIPEMAIFEKEHEGENILEELAEIDDSDEDDEEDSGEDDDVPIHQNGKQWFN</sequence>
<organism evidence="2 3">
    <name type="scientific">Strongylus vulgaris</name>
    <name type="common">Blood worm</name>
    <dbReference type="NCBI Taxonomy" id="40348"/>
    <lineage>
        <taxon>Eukaryota</taxon>
        <taxon>Metazoa</taxon>
        <taxon>Ecdysozoa</taxon>
        <taxon>Nematoda</taxon>
        <taxon>Chromadorea</taxon>
        <taxon>Rhabditida</taxon>
        <taxon>Rhabditina</taxon>
        <taxon>Rhabditomorpha</taxon>
        <taxon>Strongyloidea</taxon>
        <taxon>Strongylidae</taxon>
        <taxon>Strongylus</taxon>
    </lineage>
</organism>
<evidence type="ECO:0000313" key="3">
    <source>
        <dbReference type="Proteomes" id="UP000270094"/>
    </source>
</evidence>
<dbReference type="AlphaFoldDB" id="A0A3P7JE31"/>
<feature type="compositionally biased region" description="Low complexity" evidence="1">
    <location>
        <begin position="181"/>
        <end position="192"/>
    </location>
</feature>
<feature type="compositionally biased region" description="Low complexity" evidence="1">
    <location>
        <begin position="211"/>
        <end position="221"/>
    </location>
</feature>
<keyword evidence="3" id="KW-1185">Reference proteome</keyword>
<feature type="region of interest" description="Disordered" evidence="1">
    <location>
        <begin position="112"/>
        <end position="247"/>
    </location>
</feature>
<dbReference type="Proteomes" id="UP000270094">
    <property type="component" value="Unassembled WGS sequence"/>
</dbReference>
<feature type="compositionally biased region" description="Basic and acidic residues" evidence="1">
    <location>
        <begin position="475"/>
        <end position="498"/>
    </location>
</feature>
<name>A0A3P7JE31_STRVU</name>
<feature type="region of interest" description="Disordered" evidence="1">
    <location>
        <begin position="1"/>
        <end position="21"/>
    </location>
</feature>
<feature type="compositionally biased region" description="Polar residues" evidence="1">
    <location>
        <begin position="65"/>
        <end position="79"/>
    </location>
</feature>
<feature type="region of interest" description="Disordered" evidence="1">
    <location>
        <begin position="518"/>
        <end position="560"/>
    </location>
</feature>
<feature type="region of interest" description="Disordered" evidence="1">
    <location>
        <begin position="475"/>
        <end position="504"/>
    </location>
</feature>
<feature type="region of interest" description="Disordered" evidence="1">
    <location>
        <begin position="51"/>
        <end position="86"/>
    </location>
</feature>
<dbReference type="OrthoDB" id="5873432at2759"/>
<feature type="compositionally biased region" description="Acidic residues" evidence="1">
    <location>
        <begin position="524"/>
        <end position="548"/>
    </location>
</feature>